<keyword evidence="2" id="KW-1185">Reference proteome</keyword>
<protein>
    <submittedName>
        <fullName evidence="1">Uncharacterized protein</fullName>
    </submittedName>
</protein>
<sequence length="105" mass="11601">MDKLLPHHEALFAPILTQYDFKKLTAKKVLEHGDSSEAKVEVAVMSNDGEAKVESLTIVQRTSKGGRDTRFGTRRCAFGDKPYGVAESYSREGVNVEVNSSRSPE</sequence>
<evidence type="ECO:0000313" key="1">
    <source>
        <dbReference type="EMBL" id="MED6221707.1"/>
    </source>
</evidence>
<organism evidence="1 2">
    <name type="scientific">Stylosanthes scabra</name>
    <dbReference type="NCBI Taxonomy" id="79078"/>
    <lineage>
        <taxon>Eukaryota</taxon>
        <taxon>Viridiplantae</taxon>
        <taxon>Streptophyta</taxon>
        <taxon>Embryophyta</taxon>
        <taxon>Tracheophyta</taxon>
        <taxon>Spermatophyta</taxon>
        <taxon>Magnoliopsida</taxon>
        <taxon>eudicotyledons</taxon>
        <taxon>Gunneridae</taxon>
        <taxon>Pentapetalae</taxon>
        <taxon>rosids</taxon>
        <taxon>fabids</taxon>
        <taxon>Fabales</taxon>
        <taxon>Fabaceae</taxon>
        <taxon>Papilionoideae</taxon>
        <taxon>50 kb inversion clade</taxon>
        <taxon>dalbergioids sensu lato</taxon>
        <taxon>Dalbergieae</taxon>
        <taxon>Pterocarpus clade</taxon>
        <taxon>Stylosanthes</taxon>
    </lineage>
</organism>
<name>A0ABU6ZIB5_9FABA</name>
<evidence type="ECO:0000313" key="2">
    <source>
        <dbReference type="Proteomes" id="UP001341840"/>
    </source>
</evidence>
<reference evidence="1 2" key="1">
    <citation type="journal article" date="2023" name="Plants (Basel)">
        <title>Bridging the Gap: Combining Genomics and Transcriptomics Approaches to Understand Stylosanthes scabra, an Orphan Legume from the Brazilian Caatinga.</title>
        <authorList>
            <person name="Ferreira-Neto J.R.C."/>
            <person name="da Silva M.D."/>
            <person name="Binneck E."/>
            <person name="de Melo N.F."/>
            <person name="da Silva R.H."/>
            <person name="de Melo A.L.T.M."/>
            <person name="Pandolfi V."/>
            <person name="Bustamante F.O."/>
            <person name="Brasileiro-Vidal A.C."/>
            <person name="Benko-Iseppon A.M."/>
        </authorList>
    </citation>
    <scope>NUCLEOTIDE SEQUENCE [LARGE SCALE GENOMIC DNA]</scope>
    <source>
        <tissue evidence="1">Leaves</tissue>
    </source>
</reference>
<dbReference type="Proteomes" id="UP001341840">
    <property type="component" value="Unassembled WGS sequence"/>
</dbReference>
<dbReference type="EMBL" id="JASCZI010272330">
    <property type="protein sequence ID" value="MED6221707.1"/>
    <property type="molecule type" value="Genomic_DNA"/>
</dbReference>
<proteinExistence type="predicted"/>
<accession>A0ABU6ZIB5</accession>
<comment type="caution">
    <text evidence="1">The sequence shown here is derived from an EMBL/GenBank/DDBJ whole genome shotgun (WGS) entry which is preliminary data.</text>
</comment>
<gene>
    <name evidence="1" type="ORF">PIB30_057414</name>
</gene>